<gene>
    <name evidence="2" type="ORF">FG382_15795</name>
</gene>
<accession>A0A544T1T9</accession>
<proteinExistence type="predicted"/>
<evidence type="ECO:0000313" key="3">
    <source>
        <dbReference type="Proteomes" id="UP000317316"/>
    </source>
</evidence>
<dbReference type="AlphaFoldDB" id="A0A544T1T9"/>
<sequence>MTEGSRPSMFETVKGHAVQLNNHEERIKALEKVDEKHDERIQKLEEQSMKLENTIFKTSNETREVMREQTEQQTEKLYELLKTAMGKCRRG</sequence>
<dbReference type="OrthoDB" id="2740432at2"/>
<reference evidence="2 3" key="1">
    <citation type="submission" date="2019-05" db="EMBL/GenBank/DDBJ databases">
        <title>Psychrobacillus vulpis sp. nov., a new species isolated from feces of a red fox that inhabits in The Tablas de Daimiel Natural Park, Albacete, Spain.</title>
        <authorList>
            <person name="Rodriguez M."/>
            <person name="Reina J.C."/>
            <person name="Bejar V."/>
            <person name="Llamas I."/>
        </authorList>
    </citation>
    <scope>NUCLEOTIDE SEQUENCE [LARGE SCALE GENOMIC DNA]</scope>
    <source>
        <strain evidence="2 3">NEAU-3TGS17</strain>
    </source>
</reference>
<feature type="coiled-coil region" evidence="1">
    <location>
        <begin position="13"/>
        <end position="61"/>
    </location>
</feature>
<keyword evidence="3" id="KW-1185">Reference proteome</keyword>
<keyword evidence="1" id="KW-0175">Coiled coil</keyword>
<evidence type="ECO:0000256" key="1">
    <source>
        <dbReference type="SAM" id="Coils"/>
    </source>
</evidence>
<name>A0A544T1T9_9BACI</name>
<evidence type="ECO:0000313" key="2">
    <source>
        <dbReference type="EMBL" id="TQR11407.1"/>
    </source>
</evidence>
<dbReference type="EMBL" id="VDGH01000009">
    <property type="protein sequence ID" value="TQR11407.1"/>
    <property type="molecule type" value="Genomic_DNA"/>
</dbReference>
<comment type="caution">
    <text evidence="2">The sequence shown here is derived from an EMBL/GenBank/DDBJ whole genome shotgun (WGS) entry which is preliminary data.</text>
</comment>
<dbReference type="RefSeq" id="WP_142539852.1">
    <property type="nucleotide sequence ID" value="NZ_BMIE01000007.1"/>
</dbReference>
<protein>
    <submittedName>
        <fullName evidence="2">Uncharacterized protein</fullName>
    </submittedName>
</protein>
<dbReference type="Proteomes" id="UP000317316">
    <property type="component" value="Unassembled WGS sequence"/>
</dbReference>
<organism evidence="2 3">
    <name type="scientific">Psychrobacillus lasiicapitis</name>
    <dbReference type="NCBI Taxonomy" id="1636719"/>
    <lineage>
        <taxon>Bacteria</taxon>
        <taxon>Bacillati</taxon>
        <taxon>Bacillota</taxon>
        <taxon>Bacilli</taxon>
        <taxon>Bacillales</taxon>
        <taxon>Bacillaceae</taxon>
        <taxon>Psychrobacillus</taxon>
    </lineage>
</organism>